<dbReference type="Proteomes" id="UP001066276">
    <property type="component" value="Chromosome 10"/>
</dbReference>
<accession>A0AAV7MEK4</accession>
<reference evidence="2" key="1">
    <citation type="journal article" date="2022" name="bioRxiv">
        <title>Sequencing and chromosome-scale assembly of the giantPleurodeles waltlgenome.</title>
        <authorList>
            <person name="Brown T."/>
            <person name="Elewa A."/>
            <person name="Iarovenko S."/>
            <person name="Subramanian E."/>
            <person name="Araus A.J."/>
            <person name="Petzold A."/>
            <person name="Susuki M."/>
            <person name="Suzuki K.-i.T."/>
            <person name="Hayashi T."/>
            <person name="Toyoda A."/>
            <person name="Oliveira C."/>
            <person name="Osipova E."/>
            <person name="Leigh N.D."/>
            <person name="Simon A."/>
            <person name="Yun M.H."/>
        </authorList>
    </citation>
    <scope>NUCLEOTIDE SEQUENCE</scope>
    <source>
        <strain evidence="2">20211129_DDA</strain>
        <tissue evidence="2">Liver</tissue>
    </source>
</reference>
<evidence type="ECO:0000313" key="3">
    <source>
        <dbReference type="Proteomes" id="UP001066276"/>
    </source>
</evidence>
<feature type="compositionally biased region" description="Basic and acidic residues" evidence="1">
    <location>
        <begin position="16"/>
        <end position="27"/>
    </location>
</feature>
<dbReference type="AlphaFoldDB" id="A0AAV7MEK4"/>
<sequence>MNAGAGGVLKPVLNEQKGEEFSPRGEEVDVLGCQTGGSEQTAGGRRRCEERQNNPGEEPEKGDQERTDRPRSGKSVAQAGTVPNHNGDRG</sequence>
<comment type="caution">
    <text evidence="2">The sequence shown here is derived from an EMBL/GenBank/DDBJ whole genome shotgun (WGS) entry which is preliminary data.</text>
</comment>
<feature type="compositionally biased region" description="Basic and acidic residues" evidence="1">
    <location>
        <begin position="46"/>
        <end position="71"/>
    </location>
</feature>
<gene>
    <name evidence="2" type="ORF">NDU88_006302</name>
</gene>
<name>A0AAV7MEK4_PLEWA</name>
<evidence type="ECO:0000313" key="2">
    <source>
        <dbReference type="EMBL" id="KAJ1101230.1"/>
    </source>
</evidence>
<keyword evidence="3" id="KW-1185">Reference proteome</keyword>
<proteinExistence type="predicted"/>
<organism evidence="2 3">
    <name type="scientific">Pleurodeles waltl</name>
    <name type="common">Iberian ribbed newt</name>
    <dbReference type="NCBI Taxonomy" id="8319"/>
    <lineage>
        <taxon>Eukaryota</taxon>
        <taxon>Metazoa</taxon>
        <taxon>Chordata</taxon>
        <taxon>Craniata</taxon>
        <taxon>Vertebrata</taxon>
        <taxon>Euteleostomi</taxon>
        <taxon>Amphibia</taxon>
        <taxon>Batrachia</taxon>
        <taxon>Caudata</taxon>
        <taxon>Salamandroidea</taxon>
        <taxon>Salamandridae</taxon>
        <taxon>Pleurodelinae</taxon>
        <taxon>Pleurodeles</taxon>
    </lineage>
</organism>
<evidence type="ECO:0000256" key="1">
    <source>
        <dbReference type="SAM" id="MobiDB-lite"/>
    </source>
</evidence>
<dbReference type="EMBL" id="JANPWB010000014">
    <property type="protein sequence ID" value="KAJ1101230.1"/>
    <property type="molecule type" value="Genomic_DNA"/>
</dbReference>
<protein>
    <submittedName>
        <fullName evidence="2">Uncharacterized protein</fullName>
    </submittedName>
</protein>
<feature type="region of interest" description="Disordered" evidence="1">
    <location>
        <begin position="1"/>
        <end position="90"/>
    </location>
</feature>